<evidence type="ECO:0000256" key="1">
    <source>
        <dbReference type="SAM" id="Phobius"/>
    </source>
</evidence>
<name>A0A1S2Y5M3_CICAR</name>
<proteinExistence type="predicted"/>
<feature type="transmembrane region" description="Helical" evidence="1">
    <location>
        <begin position="57"/>
        <end position="77"/>
    </location>
</feature>
<dbReference type="Pfam" id="PF08268">
    <property type="entry name" value="FBA_3"/>
    <property type="match status" value="1"/>
</dbReference>
<keyword evidence="3" id="KW-1185">Reference proteome</keyword>
<dbReference type="InterPro" id="IPR013187">
    <property type="entry name" value="F-box-assoc_dom_typ3"/>
</dbReference>
<dbReference type="GeneID" id="101501817"/>
<protein>
    <submittedName>
        <fullName evidence="4">F-box protein CPR1-like</fullName>
    </submittedName>
</protein>
<evidence type="ECO:0000313" key="4">
    <source>
        <dbReference type="RefSeq" id="XP_004499802.1"/>
    </source>
</evidence>
<dbReference type="Proteomes" id="UP000087171">
    <property type="component" value="Chromosome Ca5"/>
</dbReference>
<gene>
    <name evidence="4" type="primary">LOC101501817</name>
</gene>
<dbReference type="PaxDb" id="3827-XP_004499802.1"/>
<dbReference type="AlphaFoldDB" id="A0A1S2Y5M3"/>
<feature type="domain" description="F-box associated beta-propeller type 3" evidence="2">
    <location>
        <begin position="25"/>
        <end position="134"/>
    </location>
</feature>
<evidence type="ECO:0000259" key="2">
    <source>
        <dbReference type="Pfam" id="PF08268"/>
    </source>
</evidence>
<keyword evidence="1" id="KW-1133">Transmembrane helix</keyword>
<organism evidence="3 4">
    <name type="scientific">Cicer arietinum</name>
    <name type="common">Chickpea</name>
    <name type="synonym">Garbanzo</name>
    <dbReference type="NCBI Taxonomy" id="3827"/>
    <lineage>
        <taxon>Eukaryota</taxon>
        <taxon>Viridiplantae</taxon>
        <taxon>Streptophyta</taxon>
        <taxon>Embryophyta</taxon>
        <taxon>Tracheophyta</taxon>
        <taxon>Spermatophyta</taxon>
        <taxon>Magnoliopsida</taxon>
        <taxon>eudicotyledons</taxon>
        <taxon>Gunneridae</taxon>
        <taxon>Pentapetalae</taxon>
        <taxon>rosids</taxon>
        <taxon>fabids</taxon>
        <taxon>Fabales</taxon>
        <taxon>Fabaceae</taxon>
        <taxon>Papilionoideae</taxon>
        <taxon>50 kb inversion clade</taxon>
        <taxon>NPAAA clade</taxon>
        <taxon>Hologalegina</taxon>
        <taxon>IRL clade</taxon>
        <taxon>Cicereae</taxon>
        <taxon>Cicer</taxon>
    </lineage>
</organism>
<dbReference type="KEGG" id="cam:101501817"/>
<reference evidence="3" key="1">
    <citation type="journal article" date="2013" name="Nat. Biotechnol.">
        <title>Draft genome sequence of chickpea (Cicer arietinum) provides a resource for trait improvement.</title>
        <authorList>
            <person name="Varshney R.K."/>
            <person name="Song C."/>
            <person name="Saxena R.K."/>
            <person name="Azam S."/>
            <person name="Yu S."/>
            <person name="Sharpe A.G."/>
            <person name="Cannon S."/>
            <person name="Baek J."/>
            <person name="Rosen B.D."/>
            <person name="Tar'an B."/>
            <person name="Millan T."/>
            <person name="Zhang X."/>
            <person name="Ramsay L.D."/>
            <person name="Iwata A."/>
            <person name="Wang Y."/>
            <person name="Nelson W."/>
            <person name="Farmer A.D."/>
            <person name="Gaur P.M."/>
            <person name="Soderlund C."/>
            <person name="Penmetsa R.V."/>
            <person name="Xu C."/>
            <person name="Bharti A.K."/>
            <person name="He W."/>
            <person name="Winter P."/>
            <person name="Zhao S."/>
            <person name="Hane J.K."/>
            <person name="Carrasquilla-Garcia N."/>
            <person name="Condie J.A."/>
            <person name="Upadhyaya H.D."/>
            <person name="Luo M.C."/>
            <person name="Thudi M."/>
            <person name="Gowda C.L."/>
            <person name="Singh N.P."/>
            <person name="Lichtenzveig J."/>
            <person name="Gali K.K."/>
            <person name="Rubio J."/>
            <person name="Nadarajan N."/>
            <person name="Dolezel J."/>
            <person name="Bansal K.C."/>
            <person name="Xu X."/>
            <person name="Edwards D."/>
            <person name="Zhang G."/>
            <person name="Kahl G."/>
            <person name="Gil J."/>
            <person name="Singh K.B."/>
            <person name="Datta S.K."/>
            <person name="Jackson S.A."/>
            <person name="Wang J."/>
            <person name="Cook D.R."/>
        </authorList>
    </citation>
    <scope>NUCLEOTIDE SEQUENCE [LARGE SCALE GENOMIC DNA]</scope>
    <source>
        <strain evidence="3">cv. CDC Frontier</strain>
    </source>
</reference>
<reference evidence="4" key="2">
    <citation type="submission" date="2025-08" db="UniProtKB">
        <authorList>
            <consortium name="RefSeq"/>
        </authorList>
    </citation>
    <scope>IDENTIFICATION</scope>
    <source>
        <tissue evidence="4">Etiolated seedlings</tissue>
    </source>
</reference>
<sequence>MRNNDFDYGDTFLLLQEVEPPVTHDSHRDWSFYLLSSESERFDNRIKLDLPFSIDDYGSGIFILGFVSVNGIMCLCLNNSYNVRIVLWNPTTVEFVTIPPSPEECVPPYRSAYFEFLRFSYDHVRDDYKVIRYVTFFANTDDEEDVPLKDRSFDPVLEIYNVSSNS</sequence>
<dbReference type="RefSeq" id="XP_004499802.1">
    <property type="nucleotide sequence ID" value="XM_004499745.1"/>
</dbReference>
<keyword evidence="1" id="KW-0472">Membrane</keyword>
<keyword evidence="1" id="KW-0812">Transmembrane</keyword>
<accession>A0A1S2Y5M3</accession>
<dbReference type="OrthoDB" id="1867629at2759"/>
<evidence type="ECO:0000313" key="3">
    <source>
        <dbReference type="Proteomes" id="UP000087171"/>
    </source>
</evidence>